<evidence type="ECO:0000256" key="3">
    <source>
        <dbReference type="ARBA" id="ARBA00022692"/>
    </source>
</evidence>
<keyword evidence="4" id="KW-0547">Nucleotide-binding</keyword>
<keyword evidence="3 9" id="KW-0812">Transmembrane</keyword>
<keyword evidence="5 9" id="KW-1133">Transmembrane helix</keyword>
<proteinExistence type="predicted"/>
<dbReference type="GO" id="GO:0005886">
    <property type="term" value="C:plasma membrane"/>
    <property type="evidence" value="ECO:0007669"/>
    <property type="project" value="UniProtKB-SubCell"/>
</dbReference>
<dbReference type="GO" id="GO:0000166">
    <property type="term" value="F:nucleotide binding"/>
    <property type="evidence" value="ECO:0007669"/>
    <property type="project" value="UniProtKB-KW"/>
</dbReference>
<evidence type="ECO:0000256" key="7">
    <source>
        <dbReference type="ARBA" id="ARBA00023136"/>
    </source>
</evidence>
<protein>
    <recommendedName>
        <fullName evidence="10">Pycsar effector protein domain-containing protein</fullName>
    </recommendedName>
</protein>
<evidence type="ECO:0000256" key="4">
    <source>
        <dbReference type="ARBA" id="ARBA00022741"/>
    </source>
</evidence>
<dbReference type="EMBL" id="JACICY010000008">
    <property type="protein sequence ID" value="MBB3861967.1"/>
    <property type="molecule type" value="Genomic_DNA"/>
</dbReference>
<sequence length="198" mass="21594">MAETGTQAERHQEPVLATPSPLSPSGFSNHAIHLVRTTQQINLSLSQMADAKASILMGATFLVFTIAVGQAKNGSMPWSLGVLAIFAFISAMCAVFAVLPSVSGPKAAALNDGKPNKLFFGYFTHMDEDVWLDSILAELHADETVFRTMLHDIYQNGQVLQRKKYKYLAYAYKSFMVGLCLTAVTFVIEHVSNMAAAM</sequence>
<name>A0A7W6A0V4_9SPHN</name>
<dbReference type="AlphaFoldDB" id="A0A7W6A0V4"/>
<evidence type="ECO:0000256" key="2">
    <source>
        <dbReference type="ARBA" id="ARBA00022475"/>
    </source>
</evidence>
<keyword evidence="6" id="KW-0051">Antiviral defense</keyword>
<evidence type="ECO:0000313" key="12">
    <source>
        <dbReference type="Proteomes" id="UP000562395"/>
    </source>
</evidence>
<feature type="transmembrane region" description="Helical" evidence="9">
    <location>
        <begin position="170"/>
        <end position="188"/>
    </location>
</feature>
<evidence type="ECO:0000256" key="1">
    <source>
        <dbReference type="ARBA" id="ARBA00004236"/>
    </source>
</evidence>
<evidence type="ECO:0000259" key="10">
    <source>
        <dbReference type="Pfam" id="PF18967"/>
    </source>
</evidence>
<keyword evidence="2" id="KW-1003">Cell membrane</keyword>
<evidence type="ECO:0000256" key="6">
    <source>
        <dbReference type="ARBA" id="ARBA00023118"/>
    </source>
</evidence>
<organism evidence="11 12">
    <name type="scientific">Novosphingobium hassiacum</name>
    <dbReference type="NCBI Taxonomy" id="173676"/>
    <lineage>
        <taxon>Bacteria</taxon>
        <taxon>Pseudomonadati</taxon>
        <taxon>Pseudomonadota</taxon>
        <taxon>Alphaproteobacteria</taxon>
        <taxon>Sphingomonadales</taxon>
        <taxon>Sphingomonadaceae</taxon>
        <taxon>Novosphingobium</taxon>
    </lineage>
</organism>
<dbReference type="Proteomes" id="UP000562395">
    <property type="component" value="Unassembled WGS sequence"/>
</dbReference>
<comment type="caution">
    <text evidence="11">The sequence shown here is derived from an EMBL/GenBank/DDBJ whole genome shotgun (WGS) entry which is preliminary data.</text>
</comment>
<evidence type="ECO:0000256" key="8">
    <source>
        <dbReference type="SAM" id="MobiDB-lite"/>
    </source>
</evidence>
<keyword evidence="7 9" id="KW-0472">Membrane</keyword>
<dbReference type="InterPro" id="IPR043760">
    <property type="entry name" value="PycTM_dom"/>
</dbReference>
<feature type="domain" description="Pycsar effector protein" evidence="10">
    <location>
        <begin position="33"/>
        <end position="188"/>
    </location>
</feature>
<evidence type="ECO:0000256" key="9">
    <source>
        <dbReference type="SAM" id="Phobius"/>
    </source>
</evidence>
<feature type="transmembrane region" description="Helical" evidence="9">
    <location>
        <begin position="77"/>
        <end position="99"/>
    </location>
</feature>
<feature type="transmembrane region" description="Helical" evidence="9">
    <location>
        <begin position="53"/>
        <end position="71"/>
    </location>
</feature>
<dbReference type="RefSeq" id="WP_183614458.1">
    <property type="nucleotide sequence ID" value="NZ_JACICY010000008.1"/>
</dbReference>
<dbReference type="Pfam" id="PF18967">
    <property type="entry name" value="PycTM"/>
    <property type="match status" value="1"/>
</dbReference>
<keyword evidence="12" id="KW-1185">Reference proteome</keyword>
<evidence type="ECO:0000313" key="11">
    <source>
        <dbReference type="EMBL" id="MBB3861967.1"/>
    </source>
</evidence>
<gene>
    <name evidence="11" type="ORF">GGQ88_003257</name>
</gene>
<comment type="subcellular location">
    <subcellularLocation>
        <location evidence="1">Cell membrane</location>
    </subcellularLocation>
</comment>
<reference evidence="11 12" key="1">
    <citation type="submission" date="2020-08" db="EMBL/GenBank/DDBJ databases">
        <title>Genomic Encyclopedia of Type Strains, Phase IV (KMG-IV): sequencing the most valuable type-strain genomes for metagenomic binning, comparative biology and taxonomic classification.</title>
        <authorList>
            <person name="Goeker M."/>
        </authorList>
    </citation>
    <scope>NUCLEOTIDE SEQUENCE [LARGE SCALE GENOMIC DNA]</scope>
    <source>
        <strain evidence="11 12">DSM 14552</strain>
    </source>
</reference>
<evidence type="ECO:0000256" key="5">
    <source>
        <dbReference type="ARBA" id="ARBA00022989"/>
    </source>
</evidence>
<feature type="region of interest" description="Disordered" evidence="8">
    <location>
        <begin position="1"/>
        <end position="23"/>
    </location>
</feature>
<dbReference type="GO" id="GO:0051607">
    <property type="term" value="P:defense response to virus"/>
    <property type="evidence" value="ECO:0007669"/>
    <property type="project" value="UniProtKB-KW"/>
</dbReference>
<accession>A0A7W6A0V4</accession>